<dbReference type="RefSeq" id="WP_092774736.1">
    <property type="nucleotide sequence ID" value="NZ_FOGI01000001.1"/>
</dbReference>
<evidence type="ECO:0000313" key="3">
    <source>
        <dbReference type="Proteomes" id="UP000199051"/>
    </source>
</evidence>
<dbReference type="Proteomes" id="UP000199051">
    <property type="component" value="Unassembled WGS sequence"/>
</dbReference>
<keyword evidence="3" id="KW-1185">Reference proteome</keyword>
<reference evidence="3" key="1">
    <citation type="submission" date="2016-10" db="EMBL/GenBank/DDBJ databases">
        <authorList>
            <person name="Varghese N."/>
            <person name="Submissions S."/>
        </authorList>
    </citation>
    <scope>NUCLEOTIDE SEQUENCE [LARGE SCALE GENOMIC DNA]</scope>
    <source>
        <strain evidence="3">DSM 44260</strain>
    </source>
</reference>
<evidence type="ECO:0000259" key="1">
    <source>
        <dbReference type="Pfam" id="PF12867"/>
    </source>
</evidence>
<dbReference type="EMBL" id="FOGI01000001">
    <property type="protein sequence ID" value="SER08034.1"/>
    <property type="molecule type" value="Genomic_DNA"/>
</dbReference>
<dbReference type="AlphaFoldDB" id="A0A1H9L9F9"/>
<feature type="domain" description="DinB-like" evidence="1">
    <location>
        <begin position="24"/>
        <end position="148"/>
    </location>
</feature>
<dbReference type="SUPFAM" id="SSF109854">
    <property type="entry name" value="DinB/YfiT-like putative metalloenzymes"/>
    <property type="match status" value="1"/>
</dbReference>
<dbReference type="Gene3D" id="1.20.120.450">
    <property type="entry name" value="dinb family like domain"/>
    <property type="match status" value="1"/>
</dbReference>
<organism evidence="2 3">
    <name type="scientific">Actinokineospora terrae</name>
    <dbReference type="NCBI Taxonomy" id="155974"/>
    <lineage>
        <taxon>Bacteria</taxon>
        <taxon>Bacillati</taxon>
        <taxon>Actinomycetota</taxon>
        <taxon>Actinomycetes</taxon>
        <taxon>Pseudonocardiales</taxon>
        <taxon>Pseudonocardiaceae</taxon>
        <taxon>Actinokineospora</taxon>
    </lineage>
</organism>
<sequence>MLNTHPGPLTPADVDDAVRFAISVFGKVPAEQWDNQAGSLEWTCWETVEHIADCLFYYAGQLATRVPPTTAVAFDWAPRREGGPANIIFAERAAGTDGLMQVLEACGTLLSSITTTANPTALAHHTYGESDAEGFAGMGVVETIVHGSDIAEGLGLAWNPPDDLCDRVLARLFRYAPDEVGGWRALQWCTGRIELPGRPRLTAWKWNGNPL</sequence>
<dbReference type="Pfam" id="PF12867">
    <property type="entry name" value="DinB_2"/>
    <property type="match status" value="1"/>
</dbReference>
<proteinExistence type="predicted"/>
<dbReference type="InterPro" id="IPR034660">
    <property type="entry name" value="DinB/YfiT-like"/>
</dbReference>
<name>A0A1H9L9F9_9PSEU</name>
<dbReference type="InterPro" id="IPR024775">
    <property type="entry name" value="DinB-like"/>
</dbReference>
<gene>
    <name evidence="2" type="ORF">SAMN04487818_101515</name>
</gene>
<protein>
    <submittedName>
        <fullName evidence="2">DinB superfamily protein</fullName>
    </submittedName>
</protein>
<accession>A0A1H9L9F9</accession>
<evidence type="ECO:0000313" key="2">
    <source>
        <dbReference type="EMBL" id="SER08034.1"/>
    </source>
</evidence>
<dbReference type="STRING" id="155974.SAMN04487818_101515"/>